<accession>A0AAX4NZT8</accession>
<protein>
    <recommendedName>
        <fullName evidence="2">arginine--tRNA ligase</fullName>
        <ecNumber evidence="2">6.1.1.19</ecNumber>
    </recommendedName>
    <alternativeName>
        <fullName evidence="8">Arginyl-tRNA synthetase</fullName>
    </alternativeName>
</protein>
<dbReference type="PANTHER" id="PTHR11956:SF5">
    <property type="entry name" value="ARGININE--TRNA LIGASE, CYTOPLASMIC"/>
    <property type="match status" value="1"/>
</dbReference>
<evidence type="ECO:0000256" key="1">
    <source>
        <dbReference type="ARBA" id="ARBA00005594"/>
    </source>
</evidence>
<dbReference type="InterPro" id="IPR008909">
    <property type="entry name" value="DALR_anticod-bd"/>
</dbReference>
<evidence type="ECO:0000256" key="10">
    <source>
        <dbReference type="RuleBase" id="RU363038"/>
    </source>
</evidence>
<evidence type="ECO:0000256" key="6">
    <source>
        <dbReference type="ARBA" id="ARBA00022917"/>
    </source>
</evidence>
<evidence type="ECO:0000256" key="3">
    <source>
        <dbReference type="ARBA" id="ARBA00022598"/>
    </source>
</evidence>
<dbReference type="Pfam" id="PF00750">
    <property type="entry name" value="tRNA-synt_1d"/>
    <property type="match status" value="1"/>
</dbReference>
<dbReference type="SUPFAM" id="SSF55190">
    <property type="entry name" value="Arginyl-tRNA synthetase (ArgRS), N-terminal 'additional' domain"/>
    <property type="match status" value="1"/>
</dbReference>
<organism evidence="13 14">
    <name type="scientific">Chloropicon roscoffensis</name>
    <dbReference type="NCBI Taxonomy" id="1461544"/>
    <lineage>
        <taxon>Eukaryota</taxon>
        <taxon>Viridiplantae</taxon>
        <taxon>Chlorophyta</taxon>
        <taxon>Chloropicophyceae</taxon>
        <taxon>Chloropicales</taxon>
        <taxon>Chloropicaceae</taxon>
        <taxon>Chloropicon</taxon>
    </lineage>
</organism>
<dbReference type="Gene3D" id="3.30.1360.70">
    <property type="entry name" value="Arginyl tRNA synthetase N-terminal domain"/>
    <property type="match status" value="1"/>
</dbReference>
<evidence type="ECO:0000256" key="5">
    <source>
        <dbReference type="ARBA" id="ARBA00022840"/>
    </source>
</evidence>
<feature type="domain" description="Arginyl tRNA synthetase N-terminal" evidence="12">
    <location>
        <begin position="110"/>
        <end position="199"/>
    </location>
</feature>
<dbReference type="PRINTS" id="PR01038">
    <property type="entry name" value="TRNASYNTHARG"/>
</dbReference>
<dbReference type="GO" id="GO:0005737">
    <property type="term" value="C:cytoplasm"/>
    <property type="evidence" value="ECO:0007669"/>
    <property type="project" value="InterPro"/>
</dbReference>
<dbReference type="Gene3D" id="3.40.50.620">
    <property type="entry name" value="HUPs"/>
    <property type="match status" value="1"/>
</dbReference>
<keyword evidence="7 10" id="KW-0030">Aminoacyl-tRNA synthetase</keyword>
<dbReference type="FunFam" id="3.40.50.620:FF:000096">
    <property type="entry name" value="Arginine--tRNA ligase chloroplastic/mitochondrial"/>
    <property type="match status" value="1"/>
</dbReference>
<dbReference type="InterPro" id="IPR005148">
    <property type="entry name" value="Arg-tRNA-synth_N"/>
</dbReference>
<reference evidence="13 14" key="1">
    <citation type="submission" date="2024-03" db="EMBL/GenBank/DDBJ databases">
        <title>Complete genome sequence of the green alga Chloropicon roscoffensis RCC1871.</title>
        <authorList>
            <person name="Lemieux C."/>
            <person name="Pombert J.-F."/>
            <person name="Otis C."/>
            <person name="Turmel M."/>
        </authorList>
    </citation>
    <scope>NUCLEOTIDE SEQUENCE [LARGE SCALE GENOMIC DNA]</scope>
    <source>
        <strain evidence="13 14">RCC1871</strain>
    </source>
</reference>
<keyword evidence="5 10" id="KW-0067">ATP-binding</keyword>
<dbReference type="InterPro" id="IPR009080">
    <property type="entry name" value="tRNAsynth_Ia_anticodon-bd"/>
</dbReference>
<dbReference type="NCBIfam" id="TIGR00456">
    <property type="entry name" value="argS"/>
    <property type="match status" value="1"/>
</dbReference>
<sequence>MALNGRTRPSLGWKGLLSSSGTMGFGAVRRIATTTACAKRHTSCLLPRWSSSGNAAPTTASASTLTGLFAALSLAPRPCSLRASAVGAPARGLCAQSADPSSLRVPGVKRELETLMGSALEAAFPDQRQEPIVVQTTNPKFDCDYQCNNAMPLFARVKGEDGAPSNPRAVAEAIVASIPANDLVEEAAVAGPGFINLRLRDSFLEGRAATLFQPDLSVESWAPQAPCRRAVVDFSSPNVAKEMHVGHLRSTIIGDTLCRCLEFSGVDVKRLNHVGDWGTQFGMLIQHMEEEGVAFDAAVEDLQVLYKASKVRFDEDPEFKQRAQRAVVRLQGGDEESRERWGKICDASRREFTKIYDALGVTIEERGESFYQPYLEGLVGELLESGVAEMSDGAACVFVEGQDAPLIVRKSDGGYGYATTDLAALRQRLSEEGADWIVYLTDSGQAQHFRGVFAAARKCGWVPEEGTGGYPRVDHVGFGLVLGEDGKRLRTRSGDVVRLSDLLGEAVSRCKAQLVERGNDFGGDEEALDRVARKIGYSAIKYADLKQNKQSNYEFSFDRMLDLKGNTAVYLQYAHARVCSILAKAEASGAGGGGEGGEIRVTCGAERALLAAICQFPEAVEDCVADLAPNRLCEYLYGLTSKFTDFYGECQVVGSEEQASRVRMCEATLEVMRKCFFLLGMEPLDRI</sequence>
<dbReference type="SMART" id="SM01016">
    <property type="entry name" value="Arg_tRNA_synt_N"/>
    <property type="match status" value="1"/>
</dbReference>
<dbReference type="SMART" id="SM00836">
    <property type="entry name" value="DALR_1"/>
    <property type="match status" value="1"/>
</dbReference>
<dbReference type="EC" id="6.1.1.19" evidence="2"/>
<evidence type="ECO:0000256" key="4">
    <source>
        <dbReference type="ARBA" id="ARBA00022741"/>
    </source>
</evidence>
<dbReference type="FunFam" id="3.30.1360.70:FF:000002">
    <property type="entry name" value="arginine--tRNA ligase, cytoplasmic"/>
    <property type="match status" value="1"/>
</dbReference>
<dbReference type="CDD" id="cd00671">
    <property type="entry name" value="ArgRS_core"/>
    <property type="match status" value="1"/>
</dbReference>
<dbReference type="SUPFAM" id="SSF47323">
    <property type="entry name" value="Anticodon-binding domain of a subclass of class I aminoacyl-tRNA synthetases"/>
    <property type="match status" value="1"/>
</dbReference>
<name>A0AAX4NZT8_9CHLO</name>
<comment type="catalytic activity">
    <reaction evidence="9">
        <text>tRNA(Arg) + L-arginine + ATP = L-arginyl-tRNA(Arg) + AMP + diphosphate</text>
        <dbReference type="Rhea" id="RHEA:20301"/>
        <dbReference type="Rhea" id="RHEA-COMP:9658"/>
        <dbReference type="Rhea" id="RHEA-COMP:9673"/>
        <dbReference type="ChEBI" id="CHEBI:30616"/>
        <dbReference type="ChEBI" id="CHEBI:32682"/>
        <dbReference type="ChEBI" id="CHEBI:33019"/>
        <dbReference type="ChEBI" id="CHEBI:78442"/>
        <dbReference type="ChEBI" id="CHEBI:78513"/>
        <dbReference type="ChEBI" id="CHEBI:456215"/>
        <dbReference type="EC" id="6.1.1.19"/>
    </reaction>
</comment>
<gene>
    <name evidence="13" type="ORF">HKI87_02g11610</name>
</gene>
<dbReference type="FunFam" id="1.10.730.10:FF:000006">
    <property type="entry name" value="Arginyl-tRNA synthetase 2, mitochondrial"/>
    <property type="match status" value="1"/>
</dbReference>
<evidence type="ECO:0000256" key="8">
    <source>
        <dbReference type="ARBA" id="ARBA00033033"/>
    </source>
</evidence>
<evidence type="ECO:0000259" key="12">
    <source>
        <dbReference type="SMART" id="SM01016"/>
    </source>
</evidence>
<dbReference type="HAMAP" id="MF_00123">
    <property type="entry name" value="Arg_tRNA_synth"/>
    <property type="match status" value="1"/>
</dbReference>
<evidence type="ECO:0000256" key="2">
    <source>
        <dbReference type="ARBA" id="ARBA00012837"/>
    </source>
</evidence>
<dbReference type="Gene3D" id="1.10.730.10">
    <property type="entry name" value="Isoleucyl-tRNA Synthetase, Domain 1"/>
    <property type="match status" value="1"/>
</dbReference>
<dbReference type="GO" id="GO:0006420">
    <property type="term" value="P:arginyl-tRNA aminoacylation"/>
    <property type="evidence" value="ECO:0007669"/>
    <property type="project" value="InterPro"/>
</dbReference>
<dbReference type="EMBL" id="CP151502">
    <property type="protein sequence ID" value="WZN59635.1"/>
    <property type="molecule type" value="Genomic_DNA"/>
</dbReference>
<proteinExistence type="inferred from homology"/>
<dbReference type="Pfam" id="PF05746">
    <property type="entry name" value="DALR_1"/>
    <property type="match status" value="1"/>
</dbReference>
<dbReference type="GO" id="GO:0004814">
    <property type="term" value="F:arginine-tRNA ligase activity"/>
    <property type="evidence" value="ECO:0007669"/>
    <property type="project" value="UniProtKB-EC"/>
</dbReference>
<dbReference type="InterPro" id="IPR036695">
    <property type="entry name" value="Arg-tRNA-synth_N_sf"/>
</dbReference>
<evidence type="ECO:0000313" key="13">
    <source>
        <dbReference type="EMBL" id="WZN59635.1"/>
    </source>
</evidence>
<comment type="similarity">
    <text evidence="1 10">Belongs to the class-I aminoacyl-tRNA synthetase family.</text>
</comment>
<keyword evidence="6 10" id="KW-0648">Protein biosynthesis</keyword>
<keyword evidence="3 10" id="KW-0436">Ligase</keyword>
<evidence type="ECO:0000313" key="14">
    <source>
        <dbReference type="Proteomes" id="UP001472866"/>
    </source>
</evidence>
<evidence type="ECO:0000259" key="11">
    <source>
        <dbReference type="SMART" id="SM00836"/>
    </source>
</evidence>
<dbReference type="SUPFAM" id="SSF52374">
    <property type="entry name" value="Nucleotidylyl transferase"/>
    <property type="match status" value="1"/>
</dbReference>
<dbReference type="GO" id="GO:0048608">
    <property type="term" value="P:reproductive structure development"/>
    <property type="evidence" value="ECO:0007669"/>
    <property type="project" value="UniProtKB-ARBA"/>
</dbReference>
<dbReference type="InterPro" id="IPR001278">
    <property type="entry name" value="Arg-tRNA-ligase"/>
</dbReference>
<keyword evidence="4 10" id="KW-0547">Nucleotide-binding</keyword>
<dbReference type="Proteomes" id="UP001472866">
    <property type="component" value="Chromosome 02"/>
</dbReference>
<dbReference type="GO" id="GO:0009791">
    <property type="term" value="P:post-embryonic development"/>
    <property type="evidence" value="ECO:0007669"/>
    <property type="project" value="UniProtKB-ARBA"/>
</dbReference>
<dbReference type="InterPro" id="IPR035684">
    <property type="entry name" value="ArgRS_core"/>
</dbReference>
<feature type="domain" description="DALR anticodon binding" evidence="11">
    <location>
        <begin position="571"/>
        <end position="687"/>
    </location>
</feature>
<dbReference type="GO" id="GO:0005524">
    <property type="term" value="F:ATP binding"/>
    <property type="evidence" value="ECO:0007669"/>
    <property type="project" value="UniProtKB-KW"/>
</dbReference>
<dbReference type="AlphaFoldDB" id="A0AAX4NZT8"/>
<dbReference type="PROSITE" id="PS00178">
    <property type="entry name" value="AA_TRNA_LIGASE_I"/>
    <property type="match status" value="1"/>
</dbReference>
<dbReference type="PANTHER" id="PTHR11956">
    <property type="entry name" value="ARGINYL-TRNA SYNTHETASE"/>
    <property type="match status" value="1"/>
</dbReference>
<dbReference type="Pfam" id="PF03485">
    <property type="entry name" value="Arg_tRNA_synt_N"/>
    <property type="match status" value="1"/>
</dbReference>
<dbReference type="InterPro" id="IPR001412">
    <property type="entry name" value="aa-tRNA-synth_I_CS"/>
</dbReference>
<evidence type="ECO:0000256" key="9">
    <source>
        <dbReference type="ARBA" id="ARBA00049339"/>
    </source>
</evidence>
<dbReference type="InterPro" id="IPR014729">
    <property type="entry name" value="Rossmann-like_a/b/a_fold"/>
</dbReference>
<evidence type="ECO:0000256" key="7">
    <source>
        <dbReference type="ARBA" id="ARBA00023146"/>
    </source>
</evidence>
<keyword evidence="14" id="KW-1185">Reference proteome</keyword>